<keyword evidence="1" id="KW-1185">Reference proteome</keyword>
<dbReference type="AlphaFoldDB" id="A0AA85K2L1"/>
<name>A0AA85K2L1_TRIRE</name>
<evidence type="ECO:0000313" key="1">
    <source>
        <dbReference type="Proteomes" id="UP000050795"/>
    </source>
</evidence>
<proteinExistence type="predicted"/>
<evidence type="ECO:0000313" key="2">
    <source>
        <dbReference type="WBParaSite" id="TREG1_66740.1"/>
    </source>
</evidence>
<reference evidence="1" key="1">
    <citation type="submission" date="2022-06" db="EMBL/GenBank/DDBJ databases">
        <authorList>
            <person name="Berger JAMES D."/>
            <person name="Berger JAMES D."/>
        </authorList>
    </citation>
    <scope>NUCLEOTIDE SEQUENCE [LARGE SCALE GENOMIC DNA]</scope>
</reference>
<dbReference type="WBParaSite" id="TREG1_66740.1">
    <property type="protein sequence ID" value="TREG1_66740.1"/>
    <property type="gene ID" value="TREG1_66740"/>
</dbReference>
<protein>
    <submittedName>
        <fullName evidence="2">Uncharacterized protein</fullName>
    </submittedName>
</protein>
<reference evidence="2" key="2">
    <citation type="submission" date="2023-11" db="UniProtKB">
        <authorList>
            <consortium name="WormBaseParasite"/>
        </authorList>
    </citation>
    <scope>IDENTIFICATION</scope>
</reference>
<organism evidence="1 2">
    <name type="scientific">Trichobilharzia regenti</name>
    <name type="common">Nasal bird schistosome</name>
    <dbReference type="NCBI Taxonomy" id="157069"/>
    <lineage>
        <taxon>Eukaryota</taxon>
        <taxon>Metazoa</taxon>
        <taxon>Spiralia</taxon>
        <taxon>Lophotrochozoa</taxon>
        <taxon>Platyhelminthes</taxon>
        <taxon>Trematoda</taxon>
        <taxon>Digenea</taxon>
        <taxon>Strigeidida</taxon>
        <taxon>Schistosomatoidea</taxon>
        <taxon>Schistosomatidae</taxon>
        <taxon>Trichobilharzia</taxon>
    </lineage>
</organism>
<dbReference type="Proteomes" id="UP000050795">
    <property type="component" value="Unassembled WGS sequence"/>
</dbReference>
<sequence length="73" mass="7966">MGALEGMNQTAIHHLISNVYTELVNLFPSFAASCCPVSTETNSVQWSWNMHSCMLCGAFASGTWTTFKSNSLC</sequence>
<accession>A0AA85K2L1</accession>